<evidence type="ECO:0000256" key="1">
    <source>
        <dbReference type="SAM" id="MobiDB-lite"/>
    </source>
</evidence>
<feature type="region of interest" description="Disordered" evidence="1">
    <location>
        <begin position="30"/>
        <end position="114"/>
    </location>
</feature>
<sequence length="225" mass="23299">MNPKRLLLLVLLGVLVGLTIFWVPGRFADSSSGDDGQAPAAGSSQSGAPGADGSPGAKSGSKSGSRDKSKTDSKRATEALPKAASSPTESGLPGLSTKPKTKTEPAALISEPLPKQAMRKNALVAGYPDALEPPSRAGVQISSVSPSKGVLQVALTATCRRPCDVLRHYRASLAKHGFEEIAASSVENVPAASLRRGEESVSISVTKTTRRTVEFALIAMLHTKT</sequence>
<reference evidence="2" key="1">
    <citation type="journal article" date="2014" name="Int. J. Syst. Evol. Microbiol.">
        <title>Complete genome of a new Firmicutes species belonging to the dominant human colonic microbiota ('Ruminococcus bicirculans') reveals two chromosomes and a selective capacity to utilize plant glucans.</title>
        <authorList>
            <consortium name="NISC Comparative Sequencing Program"/>
            <person name="Wegmann U."/>
            <person name="Louis P."/>
            <person name="Goesmann A."/>
            <person name="Henrissat B."/>
            <person name="Duncan S.H."/>
            <person name="Flint H.J."/>
        </authorList>
    </citation>
    <scope>NUCLEOTIDE SEQUENCE</scope>
    <source>
        <strain evidence="2">VKM Ac-1246</strain>
    </source>
</reference>
<comment type="caution">
    <text evidence="2">The sequence shown here is derived from an EMBL/GenBank/DDBJ whole genome shotgun (WGS) entry which is preliminary data.</text>
</comment>
<proteinExistence type="predicted"/>
<feature type="compositionally biased region" description="Basic and acidic residues" evidence="1">
    <location>
        <begin position="64"/>
        <end position="77"/>
    </location>
</feature>
<keyword evidence="3" id="KW-1185">Reference proteome</keyword>
<evidence type="ECO:0000313" key="3">
    <source>
        <dbReference type="Proteomes" id="UP001142292"/>
    </source>
</evidence>
<reference evidence="2" key="2">
    <citation type="submission" date="2023-01" db="EMBL/GenBank/DDBJ databases">
        <authorList>
            <person name="Sun Q."/>
            <person name="Evtushenko L."/>
        </authorList>
    </citation>
    <scope>NUCLEOTIDE SEQUENCE</scope>
    <source>
        <strain evidence="2">VKM Ac-1246</strain>
    </source>
</reference>
<name>A0ABQ5STY8_9ACTN</name>
<organism evidence="2 3">
    <name type="scientific">Nocardioides luteus</name>
    <dbReference type="NCBI Taxonomy" id="1844"/>
    <lineage>
        <taxon>Bacteria</taxon>
        <taxon>Bacillati</taxon>
        <taxon>Actinomycetota</taxon>
        <taxon>Actinomycetes</taxon>
        <taxon>Propionibacteriales</taxon>
        <taxon>Nocardioidaceae</taxon>
        <taxon>Nocardioides</taxon>
    </lineage>
</organism>
<accession>A0ABQ5STY8</accession>
<dbReference type="RefSeq" id="WP_189117696.1">
    <property type="nucleotide sequence ID" value="NZ_BMRK01000004.1"/>
</dbReference>
<dbReference type="EMBL" id="BSEL01000004">
    <property type="protein sequence ID" value="GLJ67633.1"/>
    <property type="molecule type" value="Genomic_DNA"/>
</dbReference>
<evidence type="ECO:0000313" key="2">
    <source>
        <dbReference type="EMBL" id="GLJ67633.1"/>
    </source>
</evidence>
<gene>
    <name evidence="2" type="ORF">GCM10017579_16690</name>
</gene>
<evidence type="ECO:0008006" key="4">
    <source>
        <dbReference type="Google" id="ProtNLM"/>
    </source>
</evidence>
<dbReference type="Proteomes" id="UP001142292">
    <property type="component" value="Unassembled WGS sequence"/>
</dbReference>
<feature type="compositionally biased region" description="Low complexity" evidence="1">
    <location>
        <begin position="36"/>
        <end position="63"/>
    </location>
</feature>
<protein>
    <recommendedName>
        <fullName evidence="4">LytR/CpsA/Psr regulator C-terminal domain-containing protein</fullName>
    </recommendedName>
</protein>